<evidence type="ECO:0000313" key="2">
    <source>
        <dbReference type="EMBL" id="MFC5505060.1"/>
    </source>
</evidence>
<organism evidence="2 3">
    <name type="scientific">Bosea massiliensis</name>
    <dbReference type="NCBI Taxonomy" id="151419"/>
    <lineage>
        <taxon>Bacteria</taxon>
        <taxon>Pseudomonadati</taxon>
        <taxon>Pseudomonadota</taxon>
        <taxon>Alphaproteobacteria</taxon>
        <taxon>Hyphomicrobiales</taxon>
        <taxon>Boseaceae</taxon>
        <taxon>Bosea</taxon>
    </lineage>
</organism>
<comment type="caution">
    <text evidence="2">The sequence shown here is derived from an EMBL/GenBank/DDBJ whole genome shotgun (WGS) entry which is preliminary data.</text>
</comment>
<name>A0ABW0NY39_9HYPH</name>
<dbReference type="EMBL" id="JBHSLU010000011">
    <property type="protein sequence ID" value="MFC5505060.1"/>
    <property type="molecule type" value="Genomic_DNA"/>
</dbReference>
<dbReference type="RefSeq" id="WP_377816145.1">
    <property type="nucleotide sequence ID" value="NZ_JBHSLU010000011.1"/>
</dbReference>
<feature type="domain" description="DUF1858" evidence="1">
    <location>
        <begin position="4"/>
        <end position="57"/>
    </location>
</feature>
<protein>
    <submittedName>
        <fullName evidence="2">DUF1858 domain-containing protein</fullName>
    </submittedName>
</protein>
<dbReference type="Proteomes" id="UP001596060">
    <property type="component" value="Unassembled WGS sequence"/>
</dbReference>
<dbReference type="SUPFAM" id="SSF140683">
    <property type="entry name" value="SP0561-like"/>
    <property type="match status" value="1"/>
</dbReference>
<sequence length="74" mass="8548">MPSIQPETLVDDVMRQWPETIRVFLRHRFLCVGCPIGRFHSVRDACRDHRHNLASFVQALEAAAGRACGEREMR</sequence>
<dbReference type="NCBIfam" id="TIGR03980">
    <property type="entry name" value="prismane_assoc"/>
    <property type="match status" value="1"/>
</dbReference>
<accession>A0ABW0NY39</accession>
<dbReference type="Gene3D" id="1.10.3910.10">
    <property type="entry name" value="SP0561-like"/>
    <property type="match status" value="1"/>
</dbReference>
<dbReference type="PANTHER" id="PTHR39341">
    <property type="entry name" value="BSL7085 PROTEIN"/>
    <property type="match status" value="1"/>
</dbReference>
<dbReference type="InterPro" id="IPR015077">
    <property type="entry name" value="DUF1858"/>
</dbReference>
<dbReference type="Pfam" id="PF08984">
    <property type="entry name" value="DUF1858"/>
    <property type="match status" value="1"/>
</dbReference>
<reference evidence="3" key="1">
    <citation type="journal article" date="2019" name="Int. J. Syst. Evol. Microbiol.">
        <title>The Global Catalogue of Microorganisms (GCM) 10K type strain sequencing project: providing services to taxonomists for standard genome sequencing and annotation.</title>
        <authorList>
            <consortium name="The Broad Institute Genomics Platform"/>
            <consortium name="The Broad Institute Genome Sequencing Center for Infectious Disease"/>
            <person name="Wu L."/>
            <person name="Ma J."/>
        </authorList>
    </citation>
    <scope>NUCLEOTIDE SEQUENCE [LARGE SCALE GENOMIC DNA]</scope>
    <source>
        <strain evidence="3">CCUG 43117</strain>
    </source>
</reference>
<proteinExistence type="predicted"/>
<evidence type="ECO:0000313" key="3">
    <source>
        <dbReference type="Proteomes" id="UP001596060"/>
    </source>
</evidence>
<dbReference type="InterPro" id="IPR038062">
    <property type="entry name" value="ScdA-like_N_sf"/>
</dbReference>
<keyword evidence="3" id="KW-1185">Reference proteome</keyword>
<evidence type="ECO:0000259" key="1">
    <source>
        <dbReference type="Pfam" id="PF08984"/>
    </source>
</evidence>
<dbReference type="PANTHER" id="PTHR39341:SF1">
    <property type="entry name" value="DUF1858 DOMAIN-CONTAINING PROTEIN"/>
    <property type="match status" value="1"/>
</dbReference>
<dbReference type="InterPro" id="IPR023883">
    <property type="entry name" value="CHP03980_redox-disulphide"/>
</dbReference>
<gene>
    <name evidence="2" type="ORF">ACFPN9_07305</name>
</gene>